<dbReference type="SUPFAM" id="SSF158682">
    <property type="entry name" value="TerB-like"/>
    <property type="match status" value="2"/>
</dbReference>
<dbReference type="Pfam" id="PF05099">
    <property type="entry name" value="TerB"/>
    <property type="match status" value="2"/>
</dbReference>
<evidence type="ECO:0000259" key="1">
    <source>
        <dbReference type="Pfam" id="PF05099"/>
    </source>
</evidence>
<dbReference type="InterPro" id="IPR029024">
    <property type="entry name" value="TerB-like"/>
</dbReference>
<organism evidence="2 3">
    <name type="scientific">Hyalangium minutum</name>
    <dbReference type="NCBI Taxonomy" id="394096"/>
    <lineage>
        <taxon>Bacteria</taxon>
        <taxon>Pseudomonadati</taxon>
        <taxon>Myxococcota</taxon>
        <taxon>Myxococcia</taxon>
        <taxon>Myxococcales</taxon>
        <taxon>Cystobacterineae</taxon>
        <taxon>Archangiaceae</taxon>
        <taxon>Hyalangium</taxon>
    </lineage>
</organism>
<dbReference type="AlphaFoldDB" id="A0A085W946"/>
<feature type="domain" description="Co-chaperone DjlA N-terminal" evidence="1">
    <location>
        <begin position="16"/>
        <end position="133"/>
    </location>
</feature>
<proteinExistence type="predicted"/>
<dbReference type="InterPro" id="IPR007791">
    <property type="entry name" value="DjlA_N"/>
</dbReference>
<dbReference type="RefSeq" id="WP_044194180.1">
    <property type="nucleotide sequence ID" value="NZ_JMCB01000014.1"/>
</dbReference>
<dbReference type="STRING" id="394096.DB31_2003"/>
<dbReference type="Gene3D" id="1.10.3680.10">
    <property type="entry name" value="TerB-like"/>
    <property type="match status" value="2"/>
</dbReference>
<dbReference type="CDD" id="cd07176">
    <property type="entry name" value="terB"/>
    <property type="match status" value="2"/>
</dbReference>
<dbReference type="EMBL" id="JMCB01000014">
    <property type="protein sequence ID" value="KFE64209.1"/>
    <property type="molecule type" value="Genomic_DNA"/>
</dbReference>
<protein>
    <recommendedName>
        <fullName evidence="1">Co-chaperone DjlA N-terminal domain-containing protein</fullName>
    </recommendedName>
</protein>
<reference evidence="2 3" key="1">
    <citation type="submission" date="2014-04" db="EMBL/GenBank/DDBJ databases">
        <title>Genome assembly of Hyalangium minutum DSM 14724.</title>
        <authorList>
            <person name="Sharma G."/>
            <person name="Subramanian S."/>
        </authorList>
    </citation>
    <scope>NUCLEOTIDE SEQUENCE [LARGE SCALE GENOMIC DNA]</scope>
    <source>
        <strain evidence="2 3">DSM 14724</strain>
    </source>
</reference>
<sequence length="276" mass="29850">MPREQALNARKQRNAALVEAMLLAAMADGSVSQLEIRTLLSRVIERPEFEGTKPEELNALVESSAQRLSQAKDLQEILTSLRTRLPDHKNRMLAFGLAAAVAFADQRATRMELGLLKTIQAALGISEDEVAQIIDIIEQGGSLSEALGEPLERLYAEVMVLVSAADGKLKEAEARALVESFAADPLFHNVSPERAQGFVSEAVAALATEGLPQRLHVLAHGLATHPQRLKAYRLATKIAHATGKVSPNEQRILELLQATFGLADDEVSRLDRGAGA</sequence>
<accession>A0A085W946</accession>
<keyword evidence="3" id="KW-1185">Reference proteome</keyword>
<evidence type="ECO:0000313" key="2">
    <source>
        <dbReference type="EMBL" id="KFE64209.1"/>
    </source>
</evidence>
<gene>
    <name evidence="2" type="ORF">DB31_2003</name>
</gene>
<dbReference type="Proteomes" id="UP000028725">
    <property type="component" value="Unassembled WGS sequence"/>
</dbReference>
<feature type="domain" description="Co-chaperone DjlA N-terminal" evidence="1">
    <location>
        <begin position="158"/>
        <end position="270"/>
    </location>
</feature>
<name>A0A085W946_9BACT</name>
<dbReference type="OrthoDB" id="5380239at2"/>
<comment type="caution">
    <text evidence="2">The sequence shown here is derived from an EMBL/GenBank/DDBJ whole genome shotgun (WGS) entry which is preliminary data.</text>
</comment>
<evidence type="ECO:0000313" key="3">
    <source>
        <dbReference type="Proteomes" id="UP000028725"/>
    </source>
</evidence>
<dbReference type="PATRIC" id="fig|394096.3.peg.6339"/>